<accession>R4Z181</accession>
<dbReference type="eggNOG" id="COG1335">
    <property type="taxonomic scope" value="Bacteria"/>
</dbReference>
<evidence type="ECO:0000313" key="3">
    <source>
        <dbReference type="EMBL" id="CCM64483.1"/>
    </source>
</evidence>
<dbReference type="GO" id="GO:0016787">
    <property type="term" value="F:hydrolase activity"/>
    <property type="evidence" value="ECO:0007669"/>
    <property type="project" value="UniProtKB-KW"/>
</dbReference>
<feature type="domain" description="Isochorismatase-like" evidence="2">
    <location>
        <begin position="18"/>
        <end position="203"/>
    </location>
</feature>
<dbReference type="AlphaFoldDB" id="R4Z181"/>
<sequence>MPPEGFSVTDLNEPPARTAVLTMELQRGVVGDLATMVELREAVAESGLLETVRSMLEAARAAEIPVVHATVSWRADRRGTPLNTPLARHLANNPHQVLEGTPAVELDPRIGAVPSRDLVSHRHHGMTPFTGTSLDSLLRSLGVDHLVICGVSLNVGVLGAVIEAVGLGYEVTIPTDAVVGIPADYAAGVLRNSLAPLAILVSSEALCLQLDQYRAVRTSEWDSSVHTIE</sequence>
<evidence type="ECO:0000259" key="2">
    <source>
        <dbReference type="Pfam" id="PF00857"/>
    </source>
</evidence>
<dbReference type="Proteomes" id="UP000018291">
    <property type="component" value="Unassembled WGS sequence"/>
</dbReference>
<dbReference type="SUPFAM" id="SSF52499">
    <property type="entry name" value="Isochorismatase-like hydrolases"/>
    <property type="match status" value="1"/>
</dbReference>
<evidence type="ECO:0000313" key="4">
    <source>
        <dbReference type="Proteomes" id="UP000018291"/>
    </source>
</evidence>
<dbReference type="Gene3D" id="3.40.50.850">
    <property type="entry name" value="Isochorismatase-like"/>
    <property type="match status" value="1"/>
</dbReference>
<organism evidence="3 4">
    <name type="scientific">Candidatus Neomicrothrix parvicella RN1</name>
    <dbReference type="NCBI Taxonomy" id="1229780"/>
    <lineage>
        <taxon>Bacteria</taxon>
        <taxon>Bacillati</taxon>
        <taxon>Actinomycetota</taxon>
        <taxon>Acidimicrobiia</taxon>
        <taxon>Acidimicrobiales</taxon>
        <taxon>Microthrixaceae</taxon>
        <taxon>Candidatus Neomicrothrix</taxon>
    </lineage>
</organism>
<dbReference type="PANTHER" id="PTHR43540:SF1">
    <property type="entry name" value="ISOCHORISMATASE HYDROLASE"/>
    <property type="match status" value="1"/>
</dbReference>
<dbReference type="InterPro" id="IPR000868">
    <property type="entry name" value="Isochorismatase-like_dom"/>
</dbReference>
<name>R4Z181_9ACTN</name>
<dbReference type="CDD" id="cd00431">
    <property type="entry name" value="cysteine_hydrolases"/>
    <property type="match status" value="1"/>
</dbReference>
<gene>
    <name evidence="3" type="ORF">BN381_400001</name>
</gene>
<dbReference type="InterPro" id="IPR050272">
    <property type="entry name" value="Isochorismatase-like_hydrls"/>
</dbReference>
<dbReference type="InterPro" id="IPR036380">
    <property type="entry name" value="Isochorismatase-like_sf"/>
</dbReference>
<proteinExistence type="predicted"/>
<dbReference type="Pfam" id="PF00857">
    <property type="entry name" value="Isochorismatase"/>
    <property type="match status" value="1"/>
</dbReference>
<keyword evidence="1 3" id="KW-0378">Hydrolase</keyword>
<protein>
    <submittedName>
        <fullName evidence="3">Putative Isochorismatase hydrolase</fullName>
    </submittedName>
</protein>
<reference evidence="3 4" key="1">
    <citation type="journal article" date="2013" name="ISME J.">
        <title>Metabolic model for the filamentous 'Candidatus Microthrix parvicella' based on genomic and metagenomic analyses.</title>
        <authorList>
            <person name="Jon McIlroy S."/>
            <person name="Kristiansen R."/>
            <person name="Albertsen M."/>
            <person name="Michael Karst S."/>
            <person name="Rossetti S."/>
            <person name="Lund Nielsen J."/>
            <person name="Tandoi V."/>
            <person name="James Seviour R."/>
            <person name="Nielsen P.H."/>
        </authorList>
    </citation>
    <scope>NUCLEOTIDE SEQUENCE [LARGE SCALE GENOMIC DNA]</scope>
    <source>
        <strain evidence="3 4">RN1</strain>
    </source>
</reference>
<dbReference type="STRING" id="1229780.BN381_400001"/>
<keyword evidence="4" id="KW-1185">Reference proteome</keyword>
<comment type="caution">
    <text evidence="3">The sequence shown here is derived from an EMBL/GenBank/DDBJ whole genome shotgun (WGS) entry which is preliminary data.</text>
</comment>
<dbReference type="EMBL" id="CANL01000035">
    <property type="protein sequence ID" value="CCM64483.1"/>
    <property type="molecule type" value="Genomic_DNA"/>
</dbReference>
<dbReference type="HOGENOM" id="CLU_068979_6_0_11"/>
<dbReference type="PANTHER" id="PTHR43540">
    <property type="entry name" value="PEROXYUREIDOACRYLATE/UREIDOACRYLATE AMIDOHYDROLASE-RELATED"/>
    <property type="match status" value="1"/>
</dbReference>
<evidence type="ECO:0000256" key="1">
    <source>
        <dbReference type="ARBA" id="ARBA00022801"/>
    </source>
</evidence>